<proteinExistence type="predicted"/>
<organism evidence="3 4">
    <name type="scientific">Actinoplanes octamycinicus</name>
    <dbReference type="NCBI Taxonomy" id="135948"/>
    <lineage>
        <taxon>Bacteria</taxon>
        <taxon>Bacillati</taxon>
        <taxon>Actinomycetota</taxon>
        <taxon>Actinomycetes</taxon>
        <taxon>Micromonosporales</taxon>
        <taxon>Micromonosporaceae</taxon>
        <taxon>Actinoplanes</taxon>
    </lineage>
</organism>
<reference evidence="3 4" key="1">
    <citation type="submission" date="2020-08" db="EMBL/GenBank/DDBJ databases">
        <title>Sequencing the genomes of 1000 actinobacteria strains.</title>
        <authorList>
            <person name="Klenk H.-P."/>
        </authorList>
    </citation>
    <scope>NUCLEOTIDE SEQUENCE [LARGE SCALE GENOMIC DNA]</scope>
    <source>
        <strain evidence="3 4">DSM 45809</strain>
    </source>
</reference>
<gene>
    <name evidence="3" type="ORF">BJY16_004450</name>
</gene>
<name>A0A7W7GZ54_9ACTN</name>
<dbReference type="RefSeq" id="WP_185041529.1">
    <property type="nucleotide sequence ID" value="NZ_BAABFG010000005.1"/>
</dbReference>
<feature type="chain" id="PRO_5030747942" evidence="2">
    <location>
        <begin position="23"/>
        <end position="120"/>
    </location>
</feature>
<sequence length="120" mass="12407">MITFGSAAMAALLVVPAPVAPSAESPAGAEAAGGSAVTRGPDGAYYVGDRAGRVLRIAPGHVPQVYATGLPGLVSLAWGADHRLYARATTRKRLRSTVLIQVSRTGAHRLVEIDPVPARR</sequence>
<dbReference type="Proteomes" id="UP000546162">
    <property type="component" value="Unassembled WGS sequence"/>
</dbReference>
<keyword evidence="2" id="KW-0732">Signal</keyword>
<evidence type="ECO:0000256" key="2">
    <source>
        <dbReference type="SAM" id="SignalP"/>
    </source>
</evidence>
<feature type="region of interest" description="Disordered" evidence="1">
    <location>
        <begin position="21"/>
        <end position="40"/>
    </location>
</feature>
<accession>A0A7W7GZ54</accession>
<evidence type="ECO:0000313" key="4">
    <source>
        <dbReference type="Proteomes" id="UP000546162"/>
    </source>
</evidence>
<comment type="caution">
    <text evidence="3">The sequence shown here is derived from an EMBL/GenBank/DDBJ whole genome shotgun (WGS) entry which is preliminary data.</text>
</comment>
<protein>
    <submittedName>
        <fullName evidence="3">Glucose/arabinose dehydrogenase</fullName>
    </submittedName>
</protein>
<feature type="compositionally biased region" description="Low complexity" evidence="1">
    <location>
        <begin position="21"/>
        <end position="37"/>
    </location>
</feature>
<feature type="signal peptide" evidence="2">
    <location>
        <begin position="1"/>
        <end position="22"/>
    </location>
</feature>
<dbReference type="EMBL" id="JACHNB010000001">
    <property type="protein sequence ID" value="MBB4740991.1"/>
    <property type="molecule type" value="Genomic_DNA"/>
</dbReference>
<dbReference type="AlphaFoldDB" id="A0A7W7GZ54"/>
<dbReference type="SUPFAM" id="SSF63829">
    <property type="entry name" value="Calcium-dependent phosphotriesterase"/>
    <property type="match status" value="1"/>
</dbReference>
<evidence type="ECO:0000256" key="1">
    <source>
        <dbReference type="SAM" id="MobiDB-lite"/>
    </source>
</evidence>
<evidence type="ECO:0000313" key="3">
    <source>
        <dbReference type="EMBL" id="MBB4740991.1"/>
    </source>
</evidence>
<keyword evidence="4" id="KW-1185">Reference proteome</keyword>